<evidence type="ECO:0000313" key="2">
    <source>
        <dbReference type="Proteomes" id="UP001163603"/>
    </source>
</evidence>
<keyword evidence="2" id="KW-1185">Reference proteome</keyword>
<evidence type="ECO:0000313" key="1">
    <source>
        <dbReference type="EMBL" id="KAJ0048834.1"/>
    </source>
</evidence>
<gene>
    <name evidence="1" type="ORF">Pint_15273</name>
</gene>
<name>A0ACC0ZEZ9_9ROSI</name>
<protein>
    <submittedName>
        <fullName evidence="1">Uncharacterized protein</fullName>
    </submittedName>
</protein>
<reference evidence="2" key="1">
    <citation type="journal article" date="2023" name="G3 (Bethesda)">
        <title>Genome assembly and association tests identify interacting loci associated with vigor, precocity, and sex in interspecific pistachio rootstocks.</title>
        <authorList>
            <person name="Palmer W."/>
            <person name="Jacygrad E."/>
            <person name="Sagayaradj S."/>
            <person name="Cavanaugh K."/>
            <person name="Han R."/>
            <person name="Bertier L."/>
            <person name="Beede B."/>
            <person name="Kafkas S."/>
            <person name="Golino D."/>
            <person name="Preece J."/>
            <person name="Michelmore R."/>
        </authorList>
    </citation>
    <scope>NUCLEOTIDE SEQUENCE [LARGE SCALE GENOMIC DNA]</scope>
</reference>
<proteinExistence type="predicted"/>
<dbReference type="EMBL" id="CM047737">
    <property type="protein sequence ID" value="KAJ0048834.1"/>
    <property type="molecule type" value="Genomic_DNA"/>
</dbReference>
<comment type="caution">
    <text evidence="1">The sequence shown here is derived from an EMBL/GenBank/DDBJ whole genome shotgun (WGS) entry which is preliminary data.</text>
</comment>
<sequence length="133" mass="15398">MRLKLTSNQVLANVLGVLIKIHGLFFKDPTNLGCQEVGTLLRKIRTQILWGCTLFFKDVENDVAVVRSRAEAMGATCKTLMDSTVTHLVTSNKTMEDFRWAEQVDSRYLVHPRWINAAHYLWHKQPEEMYFTL</sequence>
<organism evidence="1 2">
    <name type="scientific">Pistacia integerrima</name>
    <dbReference type="NCBI Taxonomy" id="434235"/>
    <lineage>
        <taxon>Eukaryota</taxon>
        <taxon>Viridiplantae</taxon>
        <taxon>Streptophyta</taxon>
        <taxon>Embryophyta</taxon>
        <taxon>Tracheophyta</taxon>
        <taxon>Spermatophyta</taxon>
        <taxon>Magnoliopsida</taxon>
        <taxon>eudicotyledons</taxon>
        <taxon>Gunneridae</taxon>
        <taxon>Pentapetalae</taxon>
        <taxon>rosids</taxon>
        <taxon>malvids</taxon>
        <taxon>Sapindales</taxon>
        <taxon>Anacardiaceae</taxon>
        <taxon>Pistacia</taxon>
    </lineage>
</organism>
<accession>A0ACC0ZEZ9</accession>
<dbReference type="Proteomes" id="UP001163603">
    <property type="component" value="Chromosome 2"/>
</dbReference>